<evidence type="ECO:0000256" key="2">
    <source>
        <dbReference type="ARBA" id="ARBA00012528"/>
    </source>
</evidence>
<dbReference type="PANTHER" id="PTHR45138:SF9">
    <property type="entry name" value="DIGUANYLATE CYCLASE DGCM-RELATED"/>
    <property type="match status" value="1"/>
</dbReference>
<dbReference type="Gene3D" id="3.30.70.270">
    <property type="match status" value="1"/>
</dbReference>
<keyword evidence="6" id="KW-1185">Reference proteome</keyword>
<dbReference type="InterPro" id="IPR043128">
    <property type="entry name" value="Rev_trsase/Diguanyl_cyclase"/>
</dbReference>
<comment type="cofactor">
    <cofactor evidence="1">
        <name>Mg(2+)</name>
        <dbReference type="ChEBI" id="CHEBI:18420"/>
    </cofactor>
</comment>
<dbReference type="EMBL" id="JACHHT010000001">
    <property type="protein sequence ID" value="MBB6521312.1"/>
    <property type="molecule type" value="Genomic_DNA"/>
</dbReference>
<dbReference type="PANTHER" id="PTHR45138">
    <property type="entry name" value="REGULATORY COMPONENTS OF SENSORY TRANSDUCTION SYSTEM"/>
    <property type="match status" value="1"/>
</dbReference>
<protein>
    <recommendedName>
        <fullName evidence="2">diguanylate cyclase</fullName>
        <ecNumber evidence="2">2.7.7.65</ecNumber>
    </recommendedName>
</protein>
<dbReference type="PROSITE" id="PS50887">
    <property type="entry name" value="GGDEF"/>
    <property type="match status" value="1"/>
</dbReference>
<feature type="domain" description="GGDEF" evidence="4">
    <location>
        <begin position="1"/>
        <end position="128"/>
    </location>
</feature>
<dbReference type="InterPro" id="IPR029787">
    <property type="entry name" value="Nucleotide_cyclase"/>
</dbReference>
<evidence type="ECO:0000313" key="5">
    <source>
        <dbReference type="EMBL" id="MBB6521312.1"/>
    </source>
</evidence>
<gene>
    <name evidence="5" type="ORF">HNR48_001590</name>
</gene>
<dbReference type="InterPro" id="IPR000160">
    <property type="entry name" value="GGDEF_dom"/>
</dbReference>
<evidence type="ECO:0000256" key="1">
    <source>
        <dbReference type="ARBA" id="ARBA00001946"/>
    </source>
</evidence>
<dbReference type="NCBIfam" id="TIGR00254">
    <property type="entry name" value="GGDEF"/>
    <property type="match status" value="1"/>
</dbReference>
<comment type="caution">
    <text evidence="5">The sequence shown here is derived from an EMBL/GenBank/DDBJ whole genome shotgun (WGS) entry which is preliminary data.</text>
</comment>
<evidence type="ECO:0000256" key="3">
    <source>
        <dbReference type="ARBA" id="ARBA00034247"/>
    </source>
</evidence>
<evidence type="ECO:0000259" key="4">
    <source>
        <dbReference type="PROSITE" id="PS50887"/>
    </source>
</evidence>
<dbReference type="SMART" id="SM00267">
    <property type="entry name" value="GGDEF"/>
    <property type="match status" value="1"/>
</dbReference>
<dbReference type="AlphaFoldDB" id="A0A7X0MXT9"/>
<organism evidence="5 6">
    <name type="scientific">Pseudoteredinibacter isoporae</name>
    <dbReference type="NCBI Taxonomy" id="570281"/>
    <lineage>
        <taxon>Bacteria</taxon>
        <taxon>Pseudomonadati</taxon>
        <taxon>Pseudomonadota</taxon>
        <taxon>Gammaproteobacteria</taxon>
        <taxon>Cellvibrionales</taxon>
        <taxon>Cellvibrionaceae</taxon>
        <taxon>Pseudoteredinibacter</taxon>
    </lineage>
</organism>
<dbReference type="GO" id="GO:0052621">
    <property type="term" value="F:diguanylate cyclase activity"/>
    <property type="evidence" value="ECO:0007669"/>
    <property type="project" value="UniProtKB-EC"/>
</dbReference>
<dbReference type="SUPFAM" id="SSF55073">
    <property type="entry name" value="Nucleotide cyclase"/>
    <property type="match status" value="1"/>
</dbReference>
<dbReference type="InParanoid" id="A0A7X0MXT9"/>
<evidence type="ECO:0000313" key="6">
    <source>
        <dbReference type="Proteomes" id="UP000528457"/>
    </source>
</evidence>
<sequence length="128" mass="14540">MIDIDYFKRINDRYGHSTGDNVIRDVGRAIKDNFRSTDIVGRVGGEEFSVILPETKISNAIYITEKLRTNIECLVFHANNEKIKITVSIGIAEYTCNGESIESITKYADKALYTAKRSGRNRLMVYKP</sequence>
<dbReference type="EC" id="2.7.7.65" evidence="2"/>
<dbReference type="Pfam" id="PF00990">
    <property type="entry name" value="GGDEF"/>
    <property type="match status" value="1"/>
</dbReference>
<dbReference type="FunFam" id="3.30.70.270:FF:000001">
    <property type="entry name" value="Diguanylate cyclase domain protein"/>
    <property type="match status" value="1"/>
</dbReference>
<proteinExistence type="predicted"/>
<accession>A0A7X0MXT9</accession>
<comment type="catalytic activity">
    <reaction evidence="3">
        <text>2 GTP = 3',3'-c-di-GMP + 2 diphosphate</text>
        <dbReference type="Rhea" id="RHEA:24898"/>
        <dbReference type="ChEBI" id="CHEBI:33019"/>
        <dbReference type="ChEBI" id="CHEBI:37565"/>
        <dbReference type="ChEBI" id="CHEBI:58805"/>
        <dbReference type="EC" id="2.7.7.65"/>
    </reaction>
</comment>
<dbReference type="InterPro" id="IPR050469">
    <property type="entry name" value="Diguanylate_Cyclase"/>
</dbReference>
<name>A0A7X0MXT9_9GAMM</name>
<dbReference type="Proteomes" id="UP000528457">
    <property type="component" value="Unassembled WGS sequence"/>
</dbReference>
<reference evidence="5 6" key="1">
    <citation type="submission" date="2020-08" db="EMBL/GenBank/DDBJ databases">
        <title>Genomic Encyclopedia of Type Strains, Phase IV (KMG-IV): sequencing the most valuable type-strain genomes for metagenomic binning, comparative biology and taxonomic classification.</title>
        <authorList>
            <person name="Goeker M."/>
        </authorList>
    </citation>
    <scope>NUCLEOTIDE SEQUENCE [LARGE SCALE GENOMIC DNA]</scope>
    <source>
        <strain evidence="5 6">DSM 22368</strain>
    </source>
</reference>
<dbReference type="CDD" id="cd01949">
    <property type="entry name" value="GGDEF"/>
    <property type="match status" value="1"/>
</dbReference>